<feature type="region of interest" description="Disordered" evidence="1">
    <location>
        <begin position="1"/>
        <end position="33"/>
    </location>
</feature>
<dbReference type="EMBL" id="CP028858">
    <property type="protein sequence ID" value="AWB27470.1"/>
    <property type="molecule type" value="Genomic_DNA"/>
</dbReference>
<dbReference type="InterPro" id="IPR055942">
    <property type="entry name" value="DUF7520"/>
</dbReference>
<evidence type="ECO:0000313" key="3">
    <source>
        <dbReference type="EMBL" id="AWB27470.1"/>
    </source>
</evidence>
<organism evidence="3 4">
    <name type="scientific">Halococcoides cellulosivorans</name>
    <dbReference type="NCBI Taxonomy" id="1679096"/>
    <lineage>
        <taxon>Archaea</taxon>
        <taxon>Methanobacteriati</taxon>
        <taxon>Methanobacteriota</taxon>
        <taxon>Stenosarchaea group</taxon>
        <taxon>Halobacteria</taxon>
        <taxon>Halobacteriales</taxon>
        <taxon>Haloarculaceae</taxon>
        <taxon>Halococcoides</taxon>
    </lineage>
</organism>
<evidence type="ECO:0008006" key="5">
    <source>
        <dbReference type="Google" id="ProtNLM"/>
    </source>
</evidence>
<dbReference type="RefSeq" id="WP_108381839.1">
    <property type="nucleotide sequence ID" value="NZ_CP028858.1"/>
</dbReference>
<keyword evidence="2" id="KW-1133">Transmembrane helix</keyword>
<feature type="transmembrane region" description="Helical" evidence="2">
    <location>
        <begin position="51"/>
        <end position="72"/>
    </location>
</feature>
<accession>A0A2R4X102</accession>
<dbReference type="AlphaFoldDB" id="A0A2R4X102"/>
<feature type="transmembrane region" description="Helical" evidence="2">
    <location>
        <begin position="92"/>
        <end position="115"/>
    </location>
</feature>
<keyword evidence="2" id="KW-0472">Membrane</keyword>
<keyword evidence="2" id="KW-0812">Transmembrane</keyword>
<dbReference type="GeneID" id="36512240"/>
<name>A0A2R4X102_9EURY</name>
<proteinExistence type="predicted"/>
<dbReference type="KEGG" id="harc:HARCEL1_06995"/>
<evidence type="ECO:0000256" key="1">
    <source>
        <dbReference type="SAM" id="MobiDB-lite"/>
    </source>
</evidence>
<evidence type="ECO:0000256" key="2">
    <source>
        <dbReference type="SAM" id="Phobius"/>
    </source>
</evidence>
<reference evidence="3 4" key="1">
    <citation type="submission" date="2018-04" db="EMBL/GenBank/DDBJ databases">
        <title>Halococcoides cellulosivorans gen. nov., sp. nov., an extremely halophilic cellulose-utilizing haloarchaeon from hypersaline lakes.</title>
        <authorList>
            <person name="Sorokin D.Y."/>
            <person name="Toshchakov S.V."/>
            <person name="Samarov N.I."/>
            <person name="Korzhenkov A."/>
            <person name="Kublanov I.V."/>
        </authorList>
    </citation>
    <scope>NUCLEOTIDE SEQUENCE [LARGE SCALE GENOMIC DNA]</scope>
    <source>
        <strain evidence="3 4">HArcel1</strain>
    </source>
</reference>
<gene>
    <name evidence="3" type="ORF">HARCEL1_06995</name>
</gene>
<dbReference type="Pfam" id="PF24364">
    <property type="entry name" value="DUF7520"/>
    <property type="match status" value="1"/>
</dbReference>
<protein>
    <recommendedName>
        <fullName evidence="5">Cox cluster protein</fullName>
    </recommendedName>
</protein>
<keyword evidence="4" id="KW-1185">Reference proteome</keyword>
<dbReference type="Proteomes" id="UP000244727">
    <property type="component" value="Chromosome"/>
</dbReference>
<feature type="compositionally biased region" description="Basic and acidic residues" evidence="1">
    <location>
        <begin position="7"/>
        <end position="29"/>
    </location>
</feature>
<evidence type="ECO:0000313" key="4">
    <source>
        <dbReference type="Proteomes" id="UP000244727"/>
    </source>
</evidence>
<sequence length="119" mass="11703">MDTDTESPGKDSRAGTDLTGDDRSGHSATDEGVESAAAEPAIAISGRQAVVGIYLVAVVLAAGFGFALALTIDAGNVAAFGPITFQISPLNLAVYGAVSVGVGLGAFVGLAALVASRHS</sequence>